<dbReference type="Proteomes" id="UP000320776">
    <property type="component" value="Chromosome"/>
</dbReference>
<dbReference type="RefSeq" id="WP_246105388.1">
    <property type="nucleotide sequence ID" value="NZ_CP036259.1"/>
</dbReference>
<dbReference type="InterPro" id="IPR000182">
    <property type="entry name" value="GNAT_dom"/>
</dbReference>
<organism evidence="2 3">
    <name type="scientific">Sporomusa termitida</name>
    <dbReference type="NCBI Taxonomy" id="2377"/>
    <lineage>
        <taxon>Bacteria</taxon>
        <taxon>Bacillati</taxon>
        <taxon>Bacillota</taxon>
        <taxon>Negativicutes</taxon>
        <taxon>Selenomonadales</taxon>
        <taxon>Sporomusaceae</taxon>
        <taxon>Sporomusa</taxon>
    </lineage>
</organism>
<keyword evidence="2" id="KW-0808">Transferase</keyword>
<feature type="domain" description="N-acetyltransferase" evidence="1">
    <location>
        <begin position="6"/>
        <end position="151"/>
    </location>
</feature>
<evidence type="ECO:0000313" key="2">
    <source>
        <dbReference type="EMBL" id="QDR82922.1"/>
    </source>
</evidence>
<evidence type="ECO:0000313" key="3">
    <source>
        <dbReference type="Proteomes" id="UP000320776"/>
    </source>
</evidence>
<reference evidence="2 3" key="1">
    <citation type="submission" date="2019-02" db="EMBL/GenBank/DDBJ databases">
        <title>Closed genome of Sporomusa termitida DSM 4440.</title>
        <authorList>
            <person name="Poehlein A."/>
            <person name="Daniel R."/>
        </authorList>
    </citation>
    <scope>NUCLEOTIDE SEQUENCE [LARGE SCALE GENOMIC DNA]</scope>
    <source>
        <strain evidence="2 3">DSM 4440</strain>
    </source>
</reference>
<dbReference type="CDD" id="cd04301">
    <property type="entry name" value="NAT_SF"/>
    <property type="match status" value="1"/>
</dbReference>
<accession>A0A517DZZ1</accession>
<dbReference type="AlphaFoldDB" id="A0A517DZZ1"/>
<dbReference type="InterPro" id="IPR039143">
    <property type="entry name" value="GNPNAT1-like"/>
</dbReference>
<dbReference type="Pfam" id="PF00583">
    <property type="entry name" value="Acetyltransf_1"/>
    <property type="match status" value="1"/>
</dbReference>
<dbReference type="EMBL" id="CP036259">
    <property type="protein sequence ID" value="QDR82922.1"/>
    <property type="molecule type" value="Genomic_DNA"/>
</dbReference>
<protein>
    <submittedName>
        <fullName evidence="2">Acetyltransferase (GNAT) family protein</fullName>
    </submittedName>
</protein>
<name>A0A517DZZ1_9FIRM</name>
<dbReference type="KEGG" id="sted:SPTER_43710"/>
<proteinExistence type="predicted"/>
<dbReference type="InterPro" id="IPR016181">
    <property type="entry name" value="Acyl_CoA_acyltransferase"/>
</dbReference>
<keyword evidence="3" id="KW-1185">Reference proteome</keyword>
<dbReference type="PANTHER" id="PTHR13355">
    <property type="entry name" value="GLUCOSAMINE 6-PHOSPHATE N-ACETYLTRANSFERASE"/>
    <property type="match status" value="1"/>
</dbReference>
<dbReference type="PROSITE" id="PS51186">
    <property type="entry name" value="GNAT"/>
    <property type="match status" value="1"/>
</dbReference>
<dbReference type="Gene3D" id="3.40.630.30">
    <property type="match status" value="1"/>
</dbReference>
<dbReference type="SUPFAM" id="SSF55729">
    <property type="entry name" value="Acyl-CoA N-acyltransferases (Nat)"/>
    <property type="match status" value="1"/>
</dbReference>
<sequence length="151" mass="16875">MWGTIITITAIEQADLEQFAVLGEELFGSGTNRANLTSVFAKIQADASYIFIGAKDERQKLLGSVMGIVCSDTVGECRPFMVLENIIVSRQSRRQGVGKKLMAYLEAQARAQNCYCIILLSHVRRQEAHSFYEAMGYPKDIVQGFKKIFVD</sequence>
<gene>
    <name evidence="2" type="ORF">SPTER_43710</name>
</gene>
<evidence type="ECO:0000259" key="1">
    <source>
        <dbReference type="PROSITE" id="PS51186"/>
    </source>
</evidence>
<dbReference type="GO" id="GO:0008080">
    <property type="term" value="F:N-acetyltransferase activity"/>
    <property type="evidence" value="ECO:0007669"/>
    <property type="project" value="TreeGrafter"/>
</dbReference>